<accession>A0A6A4A8N9</accession>
<sequence length="159" mass="17729">MTMITERVAEVMNGHIPNSFGLFKTHLKMDLKEQDVEARFVKYSVDFDQLIEEHGFASMLTAGHHQVVINDVVELPYRPDMGSEVNVLPASAIRDLEACGSPVDKVEMEMPVFLERVGGDLLAYKKCCDVNILLGTAAGPAHLRNVHCVIVEDDEDEFL</sequence>
<organism evidence="1 2">
    <name type="scientific">Phytophthora fragariae</name>
    <dbReference type="NCBI Taxonomy" id="53985"/>
    <lineage>
        <taxon>Eukaryota</taxon>
        <taxon>Sar</taxon>
        <taxon>Stramenopiles</taxon>
        <taxon>Oomycota</taxon>
        <taxon>Peronosporomycetes</taxon>
        <taxon>Peronosporales</taxon>
        <taxon>Peronosporaceae</taxon>
        <taxon>Phytophthora</taxon>
    </lineage>
</organism>
<gene>
    <name evidence="1" type="ORF">PF002_g4679</name>
</gene>
<dbReference type="EMBL" id="QXGD01000147">
    <property type="protein sequence ID" value="KAE9250603.1"/>
    <property type="molecule type" value="Genomic_DNA"/>
</dbReference>
<evidence type="ECO:0000313" key="1">
    <source>
        <dbReference type="EMBL" id="KAE9250603.1"/>
    </source>
</evidence>
<evidence type="ECO:0000313" key="2">
    <source>
        <dbReference type="Proteomes" id="UP000440367"/>
    </source>
</evidence>
<dbReference type="AlphaFoldDB" id="A0A6A4A8N9"/>
<protein>
    <submittedName>
        <fullName evidence="1">Uncharacterized protein</fullName>
    </submittedName>
</protein>
<proteinExistence type="predicted"/>
<name>A0A6A4A8N9_9STRA</name>
<reference evidence="1 2" key="1">
    <citation type="submission" date="2018-08" db="EMBL/GenBank/DDBJ databases">
        <title>Genomic investigation of the strawberry pathogen Phytophthora fragariae indicates pathogenicity is determined by transcriptional variation in three key races.</title>
        <authorList>
            <person name="Adams T.M."/>
            <person name="Armitage A.D."/>
            <person name="Sobczyk M.K."/>
            <person name="Bates H.J."/>
            <person name="Dunwell J.M."/>
            <person name="Nellist C.F."/>
            <person name="Harrison R.J."/>
        </authorList>
    </citation>
    <scope>NUCLEOTIDE SEQUENCE [LARGE SCALE GENOMIC DNA]</scope>
    <source>
        <strain evidence="1 2">BC-1</strain>
    </source>
</reference>
<comment type="caution">
    <text evidence="1">The sequence shown here is derived from an EMBL/GenBank/DDBJ whole genome shotgun (WGS) entry which is preliminary data.</text>
</comment>
<dbReference type="Proteomes" id="UP000440367">
    <property type="component" value="Unassembled WGS sequence"/>
</dbReference>